<dbReference type="PATRIC" id="fig|1263868.3.peg.368"/>
<reference evidence="2 3" key="1">
    <citation type="journal article" date="2013" name="Mar. Genomics">
        <title>Expression of sulfatases in Rhodopirellula baltica and the diversity of sulfatases in the genus Rhodopirellula.</title>
        <authorList>
            <person name="Wegner C.E."/>
            <person name="Richter-Heitmann T."/>
            <person name="Klindworth A."/>
            <person name="Klockow C."/>
            <person name="Richter M."/>
            <person name="Achstetter T."/>
            <person name="Glockner F.O."/>
            <person name="Harder J."/>
        </authorList>
    </citation>
    <scope>NUCLEOTIDE SEQUENCE [LARGE SCALE GENOMIC DNA]</scope>
    <source>
        <strain evidence="2 3">SH398</strain>
    </source>
</reference>
<proteinExistence type="predicted"/>
<keyword evidence="1" id="KW-0812">Transmembrane</keyword>
<evidence type="ECO:0000313" key="2">
    <source>
        <dbReference type="EMBL" id="EMI29232.1"/>
    </source>
</evidence>
<comment type="caution">
    <text evidence="2">The sequence shown here is derived from an EMBL/GenBank/DDBJ whole genome shotgun (WGS) entry which is preliminary data.</text>
</comment>
<dbReference type="Gene3D" id="2.40.50.870">
    <property type="entry name" value="Protein of unknown function (DUF3299)"/>
    <property type="match status" value="1"/>
</dbReference>
<dbReference type="EMBL" id="ANOF01000008">
    <property type="protein sequence ID" value="EMI29232.1"/>
    <property type="molecule type" value="Genomic_DNA"/>
</dbReference>
<dbReference type="InterPro" id="IPR021727">
    <property type="entry name" value="DUF3299"/>
</dbReference>
<name>M5SN70_9BACT</name>
<dbReference type="Proteomes" id="UP000011996">
    <property type="component" value="Unassembled WGS sequence"/>
</dbReference>
<organism evidence="2 3">
    <name type="scientific">Rhodopirellula europaea SH398</name>
    <dbReference type="NCBI Taxonomy" id="1263868"/>
    <lineage>
        <taxon>Bacteria</taxon>
        <taxon>Pseudomonadati</taxon>
        <taxon>Planctomycetota</taxon>
        <taxon>Planctomycetia</taxon>
        <taxon>Pirellulales</taxon>
        <taxon>Pirellulaceae</taxon>
        <taxon>Rhodopirellula</taxon>
    </lineage>
</organism>
<dbReference type="Pfam" id="PF11736">
    <property type="entry name" value="DUF3299"/>
    <property type="match status" value="1"/>
</dbReference>
<feature type="transmembrane region" description="Helical" evidence="1">
    <location>
        <begin position="98"/>
        <end position="122"/>
    </location>
</feature>
<feature type="transmembrane region" description="Helical" evidence="1">
    <location>
        <begin position="68"/>
        <end position="86"/>
    </location>
</feature>
<keyword evidence="1" id="KW-1133">Transmembrane helix</keyword>
<dbReference type="AlphaFoldDB" id="M5SN70"/>
<keyword evidence="1" id="KW-0472">Membrane</keyword>
<protein>
    <submittedName>
        <fullName evidence="2">Putative membrane protein</fullName>
    </submittedName>
</protein>
<gene>
    <name evidence="2" type="ORF">RESH_00340</name>
</gene>
<accession>M5SN70</accession>
<sequence>MTETVVIVSLRFCLPTIGWFPVMSAEVQFSGAADAAEFPYKAINRGAIASLVFLALSLPGLMPTFSPMLILTVPGILAGVIALRAISRFPDEYSGAGVAKVGVAGCAVLFLGGLVFHTYTYLTEVPEGYERVAFYKLQSEPNGPDLPTPDALKIDGEDIFLKGYIHPSSGSGMLRQFVLVPDLGTCCFGGDPRSSDMIEVTLPPGESVRAGLTKRKLAGTFKVNRVPQSKDDFENAMFYKMRVDLYK</sequence>
<evidence type="ECO:0000256" key="1">
    <source>
        <dbReference type="SAM" id="Phobius"/>
    </source>
</evidence>
<dbReference type="STRING" id="1263868.RESH_00340"/>
<evidence type="ECO:0000313" key="3">
    <source>
        <dbReference type="Proteomes" id="UP000011996"/>
    </source>
</evidence>